<name>A0A285NMN6_9BACI</name>
<reference evidence="2" key="1">
    <citation type="submission" date="2017-09" db="EMBL/GenBank/DDBJ databases">
        <authorList>
            <person name="Varghese N."/>
            <person name="Submissions S."/>
        </authorList>
    </citation>
    <scope>NUCLEOTIDE SEQUENCE [LARGE SCALE GENOMIC DNA]</scope>
    <source>
        <strain evidence="2">CGMCC 1.8913</strain>
    </source>
</reference>
<sequence length="57" mass="6274">MFMSVITLASFVIWITASQELIKPSEQQNRQKIITLTSAGTLTTAAVTISLFQSLPF</sequence>
<evidence type="ECO:0000313" key="1">
    <source>
        <dbReference type="EMBL" id="SNZ10227.1"/>
    </source>
</evidence>
<keyword evidence="2" id="KW-1185">Reference proteome</keyword>
<gene>
    <name evidence="1" type="ORF">SAMN05421503_1614</name>
</gene>
<dbReference type="AlphaFoldDB" id="A0A285NMN6"/>
<dbReference type="Proteomes" id="UP000219356">
    <property type="component" value="Unassembled WGS sequence"/>
</dbReference>
<dbReference type="RefSeq" id="WP_097040995.1">
    <property type="nucleotide sequence ID" value="NZ_OBEK01000002.1"/>
</dbReference>
<dbReference type="EMBL" id="OBEK01000002">
    <property type="protein sequence ID" value="SNZ10227.1"/>
    <property type="molecule type" value="Genomic_DNA"/>
</dbReference>
<accession>A0A285NMN6</accession>
<protein>
    <submittedName>
        <fullName evidence="1">Uncharacterized protein</fullName>
    </submittedName>
</protein>
<evidence type="ECO:0000313" key="2">
    <source>
        <dbReference type="Proteomes" id="UP000219356"/>
    </source>
</evidence>
<proteinExistence type="predicted"/>
<organism evidence="1 2">
    <name type="scientific">Terribacillus aidingensis</name>
    <dbReference type="NCBI Taxonomy" id="586416"/>
    <lineage>
        <taxon>Bacteria</taxon>
        <taxon>Bacillati</taxon>
        <taxon>Bacillota</taxon>
        <taxon>Bacilli</taxon>
        <taxon>Bacillales</taxon>
        <taxon>Bacillaceae</taxon>
        <taxon>Terribacillus</taxon>
    </lineage>
</organism>